<comment type="caution">
    <text evidence="2">The sequence shown here is derived from an EMBL/GenBank/DDBJ whole genome shotgun (WGS) entry which is preliminary data.</text>
</comment>
<sequence length="395" mass="46159">MFNRKRIGDVQYLQLEAYTKSNSNFENPEEFHSNLTSVEKILSKKFKRVVTDGKHSKPVPILFPRKVHKFISILIEVRQTFNIVPSSNPYLFANPNSTNSWMSGVHVLQRLAKASQAQKPHLLTSTKFRKHIATTLQLMDMQSDEMEQVATFMGHTKKTHEDFYRLPQDIYQTVKVAKVLLLLEKGRGREFKGKSLNDIQLQREVYYSSEDEDAMQDEHDFSSIEGNNADNIQENSLKRISDSVLISNEESNNLNKKKRISTFHTENIQNKSTSVFEIEKSSIENNITGKENDPEECNNEMSELSSLKVYKKKNKKSSETNQNASSTVIPKISFRSKWSREEQNIVKRYFRENIKNKITPRKTECEDFLKQYGNQFLNKDWVRIKTFVYNQFRNN</sequence>
<dbReference type="PANTHER" id="PTHR33480">
    <property type="entry name" value="SET DOMAIN-CONTAINING PROTEIN-RELATED"/>
    <property type="match status" value="1"/>
</dbReference>
<dbReference type="AlphaFoldDB" id="A0ABD1E602"/>
<dbReference type="InterPro" id="IPR013762">
    <property type="entry name" value="Integrase-like_cat_sf"/>
</dbReference>
<keyword evidence="3" id="KW-1185">Reference proteome</keyword>
<gene>
    <name evidence="2" type="ORF">ABEB36_013945</name>
</gene>
<accession>A0ABD1E602</accession>
<dbReference type="SUPFAM" id="SSF56349">
    <property type="entry name" value="DNA breaking-rejoining enzymes"/>
    <property type="match status" value="1"/>
</dbReference>
<name>A0ABD1E602_HYPHA</name>
<dbReference type="EMBL" id="JBDJPC010000011">
    <property type="protein sequence ID" value="KAL1490034.1"/>
    <property type="molecule type" value="Genomic_DNA"/>
</dbReference>
<keyword evidence="1" id="KW-0233">DNA recombination</keyword>
<evidence type="ECO:0000256" key="1">
    <source>
        <dbReference type="ARBA" id="ARBA00023172"/>
    </source>
</evidence>
<dbReference type="Proteomes" id="UP001566132">
    <property type="component" value="Unassembled WGS sequence"/>
</dbReference>
<dbReference type="PANTHER" id="PTHR33480:SF1">
    <property type="entry name" value="TYR RECOMBINASE DOMAIN-CONTAINING PROTEIN"/>
    <property type="match status" value="1"/>
</dbReference>
<dbReference type="InterPro" id="IPR011010">
    <property type="entry name" value="DNA_brk_join_enz"/>
</dbReference>
<proteinExistence type="predicted"/>
<evidence type="ECO:0000313" key="2">
    <source>
        <dbReference type="EMBL" id="KAL1490034.1"/>
    </source>
</evidence>
<evidence type="ECO:0008006" key="4">
    <source>
        <dbReference type="Google" id="ProtNLM"/>
    </source>
</evidence>
<organism evidence="2 3">
    <name type="scientific">Hypothenemus hampei</name>
    <name type="common">Coffee berry borer</name>
    <dbReference type="NCBI Taxonomy" id="57062"/>
    <lineage>
        <taxon>Eukaryota</taxon>
        <taxon>Metazoa</taxon>
        <taxon>Ecdysozoa</taxon>
        <taxon>Arthropoda</taxon>
        <taxon>Hexapoda</taxon>
        <taxon>Insecta</taxon>
        <taxon>Pterygota</taxon>
        <taxon>Neoptera</taxon>
        <taxon>Endopterygota</taxon>
        <taxon>Coleoptera</taxon>
        <taxon>Polyphaga</taxon>
        <taxon>Cucujiformia</taxon>
        <taxon>Curculionidae</taxon>
        <taxon>Scolytinae</taxon>
        <taxon>Hypothenemus</taxon>
    </lineage>
</organism>
<dbReference type="GO" id="GO:0006310">
    <property type="term" value="P:DNA recombination"/>
    <property type="evidence" value="ECO:0007669"/>
    <property type="project" value="UniProtKB-KW"/>
</dbReference>
<protein>
    <recommendedName>
        <fullName evidence="4">Tyr recombinase domain-containing protein</fullName>
    </recommendedName>
</protein>
<dbReference type="Gene3D" id="1.10.443.10">
    <property type="entry name" value="Intergrase catalytic core"/>
    <property type="match status" value="1"/>
</dbReference>
<reference evidence="2 3" key="1">
    <citation type="submission" date="2024-05" db="EMBL/GenBank/DDBJ databases">
        <title>Genetic variation in Jamaican populations of the coffee berry borer (Hypothenemus hampei).</title>
        <authorList>
            <person name="Errbii M."/>
            <person name="Myrie A."/>
        </authorList>
    </citation>
    <scope>NUCLEOTIDE SEQUENCE [LARGE SCALE GENOMIC DNA]</scope>
    <source>
        <strain evidence="2">JA-Hopewell-2020-01-JO</strain>
        <tissue evidence="2">Whole body</tissue>
    </source>
</reference>
<evidence type="ECO:0000313" key="3">
    <source>
        <dbReference type="Proteomes" id="UP001566132"/>
    </source>
</evidence>